<feature type="transmembrane region" description="Helical" evidence="1">
    <location>
        <begin position="111"/>
        <end position="133"/>
    </location>
</feature>
<organism evidence="2 3">
    <name type="scientific">Blepharisma stoltei</name>
    <dbReference type="NCBI Taxonomy" id="1481888"/>
    <lineage>
        <taxon>Eukaryota</taxon>
        <taxon>Sar</taxon>
        <taxon>Alveolata</taxon>
        <taxon>Ciliophora</taxon>
        <taxon>Postciliodesmatophora</taxon>
        <taxon>Heterotrichea</taxon>
        <taxon>Heterotrichida</taxon>
        <taxon>Blepharismidae</taxon>
        <taxon>Blepharisma</taxon>
    </lineage>
</organism>
<reference evidence="2" key="1">
    <citation type="submission" date="2021-09" db="EMBL/GenBank/DDBJ databases">
        <authorList>
            <consortium name="AG Swart"/>
            <person name="Singh M."/>
            <person name="Singh A."/>
            <person name="Seah K."/>
            <person name="Emmerich C."/>
        </authorList>
    </citation>
    <scope>NUCLEOTIDE SEQUENCE</scope>
    <source>
        <strain evidence="2">ATCC30299</strain>
    </source>
</reference>
<accession>A0AAU9KRD6</accession>
<feature type="transmembrane region" description="Helical" evidence="1">
    <location>
        <begin position="171"/>
        <end position="193"/>
    </location>
</feature>
<keyword evidence="1" id="KW-0812">Transmembrane</keyword>
<dbReference type="EMBL" id="CAJZBQ010000063">
    <property type="protein sequence ID" value="CAG9335849.1"/>
    <property type="molecule type" value="Genomic_DNA"/>
</dbReference>
<name>A0AAU9KRD6_9CILI</name>
<keyword evidence="1" id="KW-1133">Transmembrane helix</keyword>
<keyword evidence="1" id="KW-0472">Membrane</keyword>
<evidence type="ECO:0000256" key="1">
    <source>
        <dbReference type="SAM" id="Phobius"/>
    </source>
</evidence>
<protein>
    <recommendedName>
        <fullName evidence="4">NADH dehydrogenase subunit 1</fullName>
    </recommendedName>
</protein>
<keyword evidence="3" id="KW-1185">Reference proteome</keyword>
<comment type="caution">
    <text evidence="2">The sequence shown here is derived from an EMBL/GenBank/DDBJ whole genome shotgun (WGS) entry which is preliminary data.</text>
</comment>
<feature type="transmembrane region" description="Helical" evidence="1">
    <location>
        <begin position="29"/>
        <end position="51"/>
    </location>
</feature>
<gene>
    <name evidence="2" type="ORF">BSTOLATCC_MIC65169</name>
</gene>
<proteinExistence type="predicted"/>
<evidence type="ECO:0000313" key="2">
    <source>
        <dbReference type="EMBL" id="CAG9335849.1"/>
    </source>
</evidence>
<sequence length="244" mass="28200">MEEKATSIIIFLSFLILAYNWVLKLKFCILNWILYGSLVGLFLFWSLGIFLRRIDTKFNILANHGTYSQGLCSYISYNNNKFYLICGIIVGSYIGYNLSIIYSAYLELKPSIAFSYLVNSTGSIIMTLIMIGFENSKILRRFLPFCYPESCPWTYCEFLKSLYISISLGEYVGLMAMIYLGFFEVMYLLAYEIVIGVEWYFILGGVCLCCCSMTCIGYYDELQKRKKKQEKEGEVELDDIRTAV</sequence>
<evidence type="ECO:0008006" key="4">
    <source>
        <dbReference type="Google" id="ProtNLM"/>
    </source>
</evidence>
<feature type="transmembrane region" description="Helical" evidence="1">
    <location>
        <begin position="82"/>
        <end position="105"/>
    </location>
</feature>
<evidence type="ECO:0000313" key="3">
    <source>
        <dbReference type="Proteomes" id="UP001162131"/>
    </source>
</evidence>
<feature type="transmembrane region" description="Helical" evidence="1">
    <location>
        <begin position="199"/>
        <end position="219"/>
    </location>
</feature>
<feature type="transmembrane region" description="Helical" evidence="1">
    <location>
        <begin position="7"/>
        <end position="23"/>
    </location>
</feature>
<dbReference type="AlphaFoldDB" id="A0AAU9KRD6"/>
<dbReference type="Proteomes" id="UP001162131">
    <property type="component" value="Unassembled WGS sequence"/>
</dbReference>